<dbReference type="RefSeq" id="WP_205157028.1">
    <property type="nucleotide sequence ID" value="NZ_JAFEUM010000001.1"/>
</dbReference>
<name>A0ABS2HHW2_9VIBR</name>
<evidence type="ECO:0008006" key="3">
    <source>
        <dbReference type="Google" id="ProtNLM"/>
    </source>
</evidence>
<dbReference type="Proteomes" id="UP000809621">
    <property type="component" value="Unassembled WGS sequence"/>
</dbReference>
<evidence type="ECO:0000313" key="2">
    <source>
        <dbReference type="Proteomes" id="UP000809621"/>
    </source>
</evidence>
<reference evidence="1 2" key="1">
    <citation type="submission" date="2021-02" db="EMBL/GenBank/DDBJ databases">
        <authorList>
            <person name="Park J.-S."/>
        </authorList>
    </citation>
    <scope>NUCLEOTIDE SEQUENCE [LARGE SCALE GENOMIC DNA]</scope>
    <source>
        <strain evidence="1 2">188UL20-2</strain>
    </source>
</reference>
<keyword evidence="2" id="KW-1185">Reference proteome</keyword>
<evidence type="ECO:0000313" key="1">
    <source>
        <dbReference type="EMBL" id="MBM7035427.1"/>
    </source>
</evidence>
<protein>
    <recommendedName>
        <fullName evidence="3">Secreted protein</fullName>
    </recommendedName>
</protein>
<organism evidence="1 2">
    <name type="scientific">Vibrio ulleungensis</name>
    <dbReference type="NCBI Taxonomy" id="2807619"/>
    <lineage>
        <taxon>Bacteria</taxon>
        <taxon>Pseudomonadati</taxon>
        <taxon>Pseudomonadota</taxon>
        <taxon>Gammaproteobacteria</taxon>
        <taxon>Vibrionales</taxon>
        <taxon>Vibrionaceae</taxon>
        <taxon>Vibrio</taxon>
    </lineage>
</organism>
<dbReference type="EMBL" id="JAFEUM010000001">
    <property type="protein sequence ID" value="MBM7035427.1"/>
    <property type="molecule type" value="Genomic_DNA"/>
</dbReference>
<proteinExistence type="predicted"/>
<gene>
    <name evidence="1" type="ORF">JQC93_03325</name>
</gene>
<sequence length="56" mass="6205">MDSKSVCSIVMACVIFVGCSQPDSSHSDDQQSDSIEETYYYDTEPVTPLELDFSFG</sequence>
<accession>A0ABS2HHW2</accession>
<dbReference type="PROSITE" id="PS51257">
    <property type="entry name" value="PROKAR_LIPOPROTEIN"/>
    <property type="match status" value="1"/>
</dbReference>
<comment type="caution">
    <text evidence="1">The sequence shown here is derived from an EMBL/GenBank/DDBJ whole genome shotgun (WGS) entry which is preliminary data.</text>
</comment>